<feature type="domain" description="F-box" evidence="2">
    <location>
        <begin position="1"/>
        <end position="61"/>
    </location>
</feature>
<dbReference type="SMART" id="SM00256">
    <property type="entry name" value="FBOX"/>
    <property type="match status" value="1"/>
</dbReference>
<reference evidence="3 4" key="1">
    <citation type="submission" date="2019-01" db="EMBL/GenBank/DDBJ databases">
        <title>Intercellular communication is required for trap formation in the nematode-trapping fungus Duddingtonia flagrans.</title>
        <authorList>
            <person name="Youssar L."/>
            <person name="Wernet V."/>
            <person name="Hensel N."/>
            <person name="Hildebrandt H.-G."/>
            <person name="Fischer R."/>
        </authorList>
    </citation>
    <scope>NUCLEOTIDE SEQUENCE [LARGE SCALE GENOMIC DNA]</scope>
    <source>
        <strain evidence="3 4">CBS H-5679</strain>
    </source>
</reference>
<organism evidence="3 4">
    <name type="scientific">Arthrobotrys flagrans</name>
    <name type="common">Nematode-trapping fungus</name>
    <name type="synonym">Trichothecium flagrans</name>
    <dbReference type="NCBI Taxonomy" id="97331"/>
    <lineage>
        <taxon>Eukaryota</taxon>
        <taxon>Fungi</taxon>
        <taxon>Dikarya</taxon>
        <taxon>Ascomycota</taxon>
        <taxon>Pezizomycotina</taxon>
        <taxon>Orbiliomycetes</taxon>
        <taxon>Orbiliales</taxon>
        <taxon>Orbiliaceae</taxon>
        <taxon>Arthrobotrys</taxon>
    </lineage>
</organism>
<dbReference type="InterPro" id="IPR036047">
    <property type="entry name" value="F-box-like_dom_sf"/>
</dbReference>
<sequence length="400" mass="46791">MHPINKLPNELLVEIFEYLPLSDTARCAQTCKQFYKIVSKSQIKDYNVKIDHPCHSAWKLIRCLLINPKIGERFQKLTFTYHPRRCCLRKTWTLQWRWTAEEETELELLCHVFDITPAYKWIKNGIYGDSIFPLLLGYTTNLKSLDLGRGVNAFVYPDPFHSLHKSRTVLRVWDVCCGKDYLSTVKNREGRNLNDVYCHGDLWEFYGDYMSACLRFSATLDQCVSRLSNLREFTYWGARTGDGCEDCPELEMTDFVLKVLSLPRLEAVRIGKEWHFKKRCMDMAAALPGSHRLLPTKRIPEGVKSTIKHLELRYDWLMEEDMKDFAEFTGKLESLKLILGDEATIEEGEKVAGFFLENNRETLTKERVVVEMDDSSDFEDWAEEEDLESEDNSNFYDDEE</sequence>
<comment type="caution">
    <text evidence="3">The sequence shown here is derived from an EMBL/GenBank/DDBJ whole genome shotgun (WGS) entry which is preliminary data.</text>
</comment>
<dbReference type="InterPro" id="IPR001810">
    <property type="entry name" value="F-box_dom"/>
</dbReference>
<dbReference type="Gene3D" id="1.20.1280.50">
    <property type="match status" value="1"/>
</dbReference>
<gene>
    <name evidence="3" type="ORF">DFL_003208</name>
</gene>
<keyword evidence="4" id="KW-1185">Reference proteome</keyword>
<dbReference type="EMBL" id="SAEB01000006">
    <property type="protein sequence ID" value="RVD84871.1"/>
    <property type="molecule type" value="Genomic_DNA"/>
</dbReference>
<dbReference type="AlphaFoldDB" id="A0A437A0S8"/>
<protein>
    <recommendedName>
        <fullName evidence="2">F-box domain-containing protein</fullName>
    </recommendedName>
</protein>
<evidence type="ECO:0000313" key="3">
    <source>
        <dbReference type="EMBL" id="RVD84871.1"/>
    </source>
</evidence>
<dbReference type="RefSeq" id="XP_067490415.1">
    <property type="nucleotide sequence ID" value="XM_067632114.1"/>
</dbReference>
<dbReference type="Pfam" id="PF12937">
    <property type="entry name" value="F-box-like"/>
    <property type="match status" value="1"/>
</dbReference>
<dbReference type="Proteomes" id="UP000283090">
    <property type="component" value="Unassembled WGS sequence"/>
</dbReference>
<feature type="region of interest" description="Disordered" evidence="1">
    <location>
        <begin position="374"/>
        <end position="400"/>
    </location>
</feature>
<dbReference type="PROSITE" id="PS50181">
    <property type="entry name" value="FBOX"/>
    <property type="match status" value="1"/>
</dbReference>
<evidence type="ECO:0000259" key="2">
    <source>
        <dbReference type="PROSITE" id="PS50181"/>
    </source>
</evidence>
<dbReference type="GeneID" id="93585519"/>
<dbReference type="CDD" id="cd09917">
    <property type="entry name" value="F-box_SF"/>
    <property type="match status" value="1"/>
</dbReference>
<accession>A0A437A0S8</accession>
<evidence type="ECO:0000256" key="1">
    <source>
        <dbReference type="SAM" id="MobiDB-lite"/>
    </source>
</evidence>
<name>A0A437A0S8_ARTFL</name>
<dbReference type="VEuPathDB" id="FungiDB:DFL_003208"/>
<proteinExistence type="predicted"/>
<evidence type="ECO:0000313" key="4">
    <source>
        <dbReference type="Proteomes" id="UP000283090"/>
    </source>
</evidence>
<dbReference type="SUPFAM" id="SSF81383">
    <property type="entry name" value="F-box domain"/>
    <property type="match status" value="1"/>
</dbReference>
<dbReference type="OrthoDB" id="5323529at2759"/>